<gene>
    <name evidence="1" type="ORF">I79_003974</name>
</gene>
<evidence type="ECO:0000313" key="1">
    <source>
        <dbReference type="EMBL" id="EGV93439.1"/>
    </source>
</evidence>
<proteinExistence type="predicted"/>
<name>G3H1E9_CRIGR</name>
<protein>
    <submittedName>
        <fullName evidence="1">Zinc finger protein 385D</fullName>
    </submittedName>
</protein>
<dbReference type="AlphaFoldDB" id="G3H1E9"/>
<evidence type="ECO:0000313" key="2">
    <source>
        <dbReference type="Proteomes" id="UP000001075"/>
    </source>
</evidence>
<accession>G3H1E9</accession>
<dbReference type="InParanoid" id="G3H1E9"/>
<dbReference type="EMBL" id="JH000105">
    <property type="protein sequence ID" value="EGV93439.1"/>
    <property type="molecule type" value="Genomic_DNA"/>
</dbReference>
<dbReference type="Proteomes" id="UP000001075">
    <property type="component" value="Unassembled WGS sequence"/>
</dbReference>
<reference evidence="2" key="1">
    <citation type="journal article" date="2011" name="Nat. Biotechnol.">
        <title>The genomic sequence of the Chinese hamster ovary (CHO)-K1 cell line.</title>
        <authorList>
            <person name="Xu X."/>
            <person name="Nagarajan H."/>
            <person name="Lewis N.E."/>
            <person name="Pan S."/>
            <person name="Cai Z."/>
            <person name="Liu X."/>
            <person name="Chen W."/>
            <person name="Xie M."/>
            <person name="Wang W."/>
            <person name="Hammond S."/>
            <person name="Andersen M.R."/>
            <person name="Neff N."/>
            <person name="Passarelli B."/>
            <person name="Koh W."/>
            <person name="Fan H.C."/>
            <person name="Wang J."/>
            <person name="Gui Y."/>
            <person name="Lee K.H."/>
            <person name="Betenbaugh M.J."/>
            <person name="Quake S.R."/>
            <person name="Famili I."/>
            <person name="Palsson B.O."/>
            <person name="Wang J."/>
        </authorList>
    </citation>
    <scope>NUCLEOTIDE SEQUENCE [LARGE SCALE GENOMIC DNA]</scope>
    <source>
        <strain evidence="2">CHO K1 cell line</strain>
    </source>
</reference>
<organism evidence="1 2">
    <name type="scientific">Cricetulus griseus</name>
    <name type="common">Chinese hamster</name>
    <name type="synonym">Cricetulus barabensis griseus</name>
    <dbReference type="NCBI Taxonomy" id="10029"/>
    <lineage>
        <taxon>Eukaryota</taxon>
        <taxon>Metazoa</taxon>
        <taxon>Chordata</taxon>
        <taxon>Craniata</taxon>
        <taxon>Vertebrata</taxon>
        <taxon>Euteleostomi</taxon>
        <taxon>Mammalia</taxon>
        <taxon>Eutheria</taxon>
        <taxon>Euarchontoglires</taxon>
        <taxon>Glires</taxon>
        <taxon>Rodentia</taxon>
        <taxon>Myomorpha</taxon>
        <taxon>Muroidea</taxon>
        <taxon>Cricetidae</taxon>
        <taxon>Cricetinae</taxon>
        <taxon>Cricetulus</taxon>
    </lineage>
</organism>
<sequence length="71" mass="7972">MKNKQKSVTAKDSAKTTFTSITTNTMTTSSDKTVVFLGKLWPSEWPLGYCAYDQLFTAKKLVGFPKPEFET</sequence>